<dbReference type="Gene3D" id="1.10.10.10">
    <property type="entry name" value="Winged helix-like DNA-binding domain superfamily/Winged helix DNA-binding domain"/>
    <property type="match status" value="1"/>
</dbReference>
<sequence length="642" mass="74860">MLSKRERKLLKLLLNQEDYQSANFFRDSLKVSTKTIYKDLEEIQSELQPLDIKINKVPRKGIKLEYQEKQREQIKLLFLYETTSQEKFTPEYRQLIILEKELFSKETLTYQEYANLFYVTPQTVKNDRDEVSNFFEKYNVDFSKIKQHVYEESLIQKILHDYIQNQKIKTKQDLHFLFDKTLIEKTENYVDEMIENAQLNLSNYMKQSLFHKLLIFFTRTGIGNHIEIERKMMFLEIQNMELYMSSMSLSEKINKDLGIVFTTSDIQYLSSCLFSHGIQPFVMDINMDEYFEHEVLKMISQMSLLLDVNFSDDRELPKFLLSHIIPMVHRLNTGIHVRNPLLNSIKKQYSTMFSLVRLVISGLEESFGIILPDDEIGFLTIHFQLAFEKIEVTKHVLIVCSYGIVTSELILNRIERNISKNIIIEISDEKTLNKVDISSVDLIISTVPLEIEEKLTPVIYVSPLPSNEEISKISSVISEMDQFGQNFSSEKNIKNDLIINYLDPRLLFFERKFDNKEDVLSFISQEMKALSFVEPSFEQQLLKREEMGSTGLDIGVAFPHGDPKTVVETKLAIVCLEEPILWGEVQVKVICLVAIAEKNMSEAKDIIATLYDLFNKKNYIDKLAQTKTTKDLISLIISKGDI</sequence>
<dbReference type="Proteomes" id="UP000195918">
    <property type="component" value="Unassembled WGS sequence"/>
</dbReference>
<dbReference type="AlphaFoldDB" id="A0A1X8XKZ1"/>
<feature type="domain" description="PTS EIIB type-2" evidence="4">
    <location>
        <begin position="394"/>
        <end position="485"/>
    </location>
</feature>
<dbReference type="EMBL" id="FWFD01000003">
    <property type="protein sequence ID" value="SLM84539.1"/>
    <property type="molecule type" value="Genomic_DNA"/>
</dbReference>
<evidence type="ECO:0000256" key="1">
    <source>
        <dbReference type="ARBA" id="ARBA00022679"/>
    </source>
</evidence>
<dbReference type="InterPro" id="IPR011608">
    <property type="entry name" value="PRD"/>
</dbReference>
<evidence type="ECO:0000259" key="5">
    <source>
        <dbReference type="PROSITE" id="PS51372"/>
    </source>
</evidence>
<keyword evidence="1" id="KW-0808">Transferase</keyword>
<dbReference type="CDD" id="cd00211">
    <property type="entry name" value="PTS_IIA_fru"/>
    <property type="match status" value="1"/>
</dbReference>
<dbReference type="InterPro" id="IPR002178">
    <property type="entry name" value="PTS_EIIA_type-2_dom"/>
</dbReference>
<name>A0A1X8XKZ1_9ENTE</name>
<evidence type="ECO:0000313" key="6">
    <source>
        <dbReference type="EMBL" id="SLM84539.1"/>
    </source>
</evidence>
<dbReference type="InterPro" id="IPR036095">
    <property type="entry name" value="PTS_EIIB-like_sf"/>
</dbReference>
<dbReference type="InterPro" id="IPR036388">
    <property type="entry name" value="WH-like_DNA-bd_sf"/>
</dbReference>
<proteinExistence type="predicted"/>
<dbReference type="OrthoDB" id="3239954at2"/>
<dbReference type="PROSITE" id="PS51372">
    <property type="entry name" value="PRD_2"/>
    <property type="match status" value="1"/>
</dbReference>
<keyword evidence="7" id="KW-1185">Reference proteome</keyword>
<gene>
    <name evidence="6" type="ORF">FM121_00505</name>
</gene>
<dbReference type="CDD" id="cd05568">
    <property type="entry name" value="PTS_IIB_bgl_like"/>
    <property type="match status" value="1"/>
</dbReference>
<dbReference type="Gene3D" id="3.40.50.2300">
    <property type="match status" value="1"/>
</dbReference>
<evidence type="ECO:0000259" key="4">
    <source>
        <dbReference type="PROSITE" id="PS51099"/>
    </source>
</evidence>
<dbReference type="InterPro" id="IPR050661">
    <property type="entry name" value="BglG_antiterminators"/>
</dbReference>
<dbReference type="Gene3D" id="1.10.1790.10">
    <property type="entry name" value="PRD domain"/>
    <property type="match status" value="1"/>
</dbReference>
<dbReference type="SUPFAM" id="SSF55804">
    <property type="entry name" value="Phoshotransferase/anion transport protein"/>
    <property type="match status" value="1"/>
</dbReference>
<dbReference type="PROSITE" id="PS51094">
    <property type="entry name" value="PTS_EIIA_TYPE_2"/>
    <property type="match status" value="1"/>
</dbReference>
<dbReference type="RefSeq" id="WP_086950204.1">
    <property type="nucleotide sequence ID" value="NZ_FWFD01000003.1"/>
</dbReference>
<accession>A0A1X8XKZ1</accession>
<protein>
    <submittedName>
        <fullName evidence="6">Mannitol operon activator, BglG family</fullName>
    </submittedName>
</protein>
<feature type="domain" description="PTS EIIA type-2" evidence="3">
    <location>
        <begin position="500"/>
        <end position="639"/>
    </location>
</feature>
<reference evidence="7" key="1">
    <citation type="submission" date="2017-02" db="EMBL/GenBank/DDBJ databases">
        <authorList>
            <person name="Dridi B."/>
        </authorList>
    </citation>
    <scope>NUCLEOTIDE SEQUENCE [LARGE SCALE GENOMIC DNA]</scope>
    <source>
        <strain evidence="7">bH819</strain>
    </source>
</reference>
<dbReference type="Pfam" id="PF08279">
    <property type="entry name" value="HTH_11"/>
    <property type="match status" value="1"/>
</dbReference>
<dbReference type="InterPro" id="IPR013196">
    <property type="entry name" value="HTH_11"/>
</dbReference>
<dbReference type="GO" id="GO:0006355">
    <property type="term" value="P:regulation of DNA-templated transcription"/>
    <property type="evidence" value="ECO:0007669"/>
    <property type="project" value="InterPro"/>
</dbReference>
<dbReference type="Pfam" id="PF00874">
    <property type="entry name" value="PRD"/>
    <property type="match status" value="1"/>
</dbReference>
<feature type="domain" description="PRD" evidence="5">
    <location>
        <begin position="286"/>
        <end position="393"/>
    </location>
</feature>
<dbReference type="SUPFAM" id="SSF63520">
    <property type="entry name" value="PTS-regulatory domain, PRD"/>
    <property type="match status" value="1"/>
</dbReference>
<evidence type="ECO:0000259" key="3">
    <source>
        <dbReference type="PROSITE" id="PS51094"/>
    </source>
</evidence>
<dbReference type="PANTHER" id="PTHR30185:SF12">
    <property type="entry name" value="TRANSCRIPTIONAL REGULATOR MANR"/>
    <property type="match status" value="1"/>
</dbReference>
<evidence type="ECO:0000313" key="7">
    <source>
        <dbReference type="Proteomes" id="UP000195918"/>
    </source>
</evidence>
<dbReference type="Pfam" id="PF00359">
    <property type="entry name" value="PTS_EIIA_2"/>
    <property type="match status" value="1"/>
</dbReference>
<organism evidence="6 7">
    <name type="scientific">Vagococcus fluvialis bH819</name>
    <dbReference type="NCBI Taxonomy" id="1255619"/>
    <lineage>
        <taxon>Bacteria</taxon>
        <taxon>Bacillati</taxon>
        <taxon>Bacillota</taxon>
        <taxon>Bacilli</taxon>
        <taxon>Lactobacillales</taxon>
        <taxon>Enterococcaceae</taxon>
        <taxon>Vagococcus</taxon>
    </lineage>
</organism>
<dbReference type="SUPFAM" id="SSF52794">
    <property type="entry name" value="PTS system IIB component-like"/>
    <property type="match status" value="1"/>
</dbReference>
<dbReference type="PROSITE" id="PS51099">
    <property type="entry name" value="PTS_EIIB_TYPE_2"/>
    <property type="match status" value="1"/>
</dbReference>
<dbReference type="InterPro" id="IPR016152">
    <property type="entry name" value="PTrfase/Anion_transptr"/>
</dbReference>
<keyword evidence="2" id="KW-0677">Repeat</keyword>
<dbReference type="InterPro" id="IPR013011">
    <property type="entry name" value="PTS_EIIB_2"/>
</dbReference>
<evidence type="ECO:0000256" key="2">
    <source>
        <dbReference type="ARBA" id="ARBA00022737"/>
    </source>
</evidence>
<dbReference type="GO" id="GO:0008982">
    <property type="term" value="F:protein-N(PI)-phosphohistidine-sugar phosphotransferase activity"/>
    <property type="evidence" value="ECO:0007669"/>
    <property type="project" value="InterPro"/>
</dbReference>
<dbReference type="InterPro" id="IPR036634">
    <property type="entry name" value="PRD_sf"/>
</dbReference>
<dbReference type="GO" id="GO:0009401">
    <property type="term" value="P:phosphoenolpyruvate-dependent sugar phosphotransferase system"/>
    <property type="evidence" value="ECO:0007669"/>
    <property type="project" value="InterPro"/>
</dbReference>
<dbReference type="PANTHER" id="PTHR30185">
    <property type="entry name" value="CRYPTIC BETA-GLUCOSIDE BGL OPERON ANTITERMINATOR"/>
    <property type="match status" value="1"/>
</dbReference>
<dbReference type="Gene3D" id="3.40.930.10">
    <property type="entry name" value="Mannitol-specific EII, Chain A"/>
    <property type="match status" value="1"/>
</dbReference>